<evidence type="ECO:0000313" key="6">
    <source>
        <dbReference type="Proteomes" id="UP000053660"/>
    </source>
</evidence>
<evidence type="ECO:0000259" key="4">
    <source>
        <dbReference type="PROSITE" id="PS51843"/>
    </source>
</evidence>
<dbReference type="PANTHER" id="PTHR47630">
    <property type="entry name" value="NUCLEAR HORMONE RECEPTOR FAMILY-RELATED-RELATED"/>
    <property type="match status" value="1"/>
</dbReference>
<dbReference type="Pfam" id="PF00104">
    <property type="entry name" value="Hormone_recep"/>
    <property type="match status" value="1"/>
</dbReference>
<dbReference type="Gene3D" id="1.10.565.10">
    <property type="entry name" value="Retinoid X Receptor"/>
    <property type="match status" value="1"/>
</dbReference>
<dbReference type="PROSITE" id="PS51843">
    <property type="entry name" value="NR_LBD"/>
    <property type="match status" value="1"/>
</dbReference>
<keyword evidence="3 5" id="KW-0675">Receptor</keyword>
<dbReference type="PRINTS" id="PR00398">
    <property type="entry name" value="STRDHORMONER"/>
</dbReference>
<feature type="domain" description="NR LBD" evidence="4">
    <location>
        <begin position="1"/>
        <end position="213"/>
    </location>
</feature>
<dbReference type="AlphaFoldDB" id="A0A0B1S6T3"/>
<dbReference type="InterPro" id="IPR052499">
    <property type="entry name" value="C.elegans_NHRs"/>
</dbReference>
<organism evidence="5 6">
    <name type="scientific">Oesophagostomum dentatum</name>
    <name type="common">Nodular worm</name>
    <dbReference type="NCBI Taxonomy" id="61180"/>
    <lineage>
        <taxon>Eukaryota</taxon>
        <taxon>Metazoa</taxon>
        <taxon>Ecdysozoa</taxon>
        <taxon>Nematoda</taxon>
        <taxon>Chromadorea</taxon>
        <taxon>Rhabditida</taxon>
        <taxon>Rhabditina</taxon>
        <taxon>Rhabditomorpha</taxon>
        <taxon>Strongyloidea</taxon>
        <taxon>Strongylidae</taxon>
        <taxon>Oesophagostomum</taxon>
    </lineage>
</organism>
<protein>
    <submittedName>
        <fullName evidence="5">Ligand-binding domain of nuclear hormone receptor</fullName>
    </submittedName>
</protein>
<evidence type="ECO:0000256" key="2">
    <source>
        <dbReference type="ARBA" id="ARBA00023163"/>
    </source>
</evidence>
<accession>A0A0B1S6T3</accession>
<reference evidence="5 6" key="1">
    <citation type="submission" date="2014-03" db="EMBL/GenBank/DDBJ databases">
        <title>Draft genome of the hookworm Oesophagostomum dentatum.</title>
        <authorList>
            <person name="Mitreva M."/>
        </authorList>
    </citation>
    <scope>NUCLEOTIDE SEQUENCE [LARGE SCALE GENOMIC DNA]</scope>
    <source>
        <strain evidence="5 6">OD-Hann</strain>
    </source>
</reference>
<gene>
    <name evidence="5" type="ORF">OESDEN_21169</name>
</gene>
<dbReference type="InterPro" id="IPR001723">
    <property type="entry name" value="Nuclear_hrmn_rcpt"/>
</dbReference>
<sequence>MEANDVYKQWYRAFVFHADWAMGIPDFRVLSLEDQTALFKQNFMTFGWIAYAFKCYQLNQQALGIPLGNGAYIPYNDEEQKRMDARWVVSYGVVCKKLMDLVVKPMIELDMDEEEYCILKALGLFQQDCILSENGALICSRVRDRLLEGLSTHIERRFAGLPPMQRSIRALKSTLLLPTLAYIGQVEASVIQNLSPTDLQQLSGVPMELCGSVKSSLQ</sequence>
<name>A0A0B1S6T3_OESDE</name>
<evidence type="ECO:0000256" key="3">
    <source>
        <dbReference type="ARBA" id="ARBA00023170"/>
    </source>
</evidence>
<proteinExistence type="predicted"/>
<dbReference type="InterPro" id="IPR000536">
    <property type="entry name" value="Nucl_hrmn_rcpt_lig-bd"/>
</dbReference>
<keyword evidence="1" id="KW-0805">Transcription regulation</keyword>
<dbReference type="OrthoDB" id="5814193at2759"/>
<dbReference type="EMBL" id="KN606446">
    <property type="protein sequence ID" value="KHJ79192.1"/>
    <property type="molecule type" value="Genomic_DNA"/>
</dbReference>
<dbReference type="SUPFAM" id="SSF48508">
    <property type="entry name" value="Nuclear receptor ligand-binding domain"/>
    <property type="match status" value="1"/>
</dbReference>
<evidence type="ECO:0000313" key="5">
    <source>
        <dbReference type="EMBL" id="KHJ79192.1"/>
    </source>
</evidence>
<keyword evidence="6" id="KW-1185">Reference proteome</keyword>
<evidence type="ECO:0000256" key="1">
    <source>
        <dbReference type="ARBA" id="ARBA00023015"/>
    </source>
</evidence>
<dbReference type="CDD" id="cd06157">
    <property type="entry name" value="NR_LBD"/>
    <property type="match status" value="1"/>
</dbReference>
<dbReference type="SMART" id="SM00430">
    <property type="entry name" value="HOLI"/>
    <property type="match status" value="1"/>
</dbReference>
<dbReference type="InterPro" id="IPR035500">
    <property type="entry name" value="NHR-like_dom_sf"/>
</dbReference>
<dbReference type="PANTHER" id="PTHR47630:SF6">
    <property type="entry name" value="NUCLEAR HORMONE RECEPTOR FAMILY"/>
    <property type="match status" value="1"/>
</dbReference>
<dbReference type="Proteomes" id="UP000053660">
    <property type="component" value="Unassembled WGS sequence"/>
</dbReference>
<keyword evidence="2" id="KW-0804">Transcription</keyword>